<sequence>MIPLDHCPKCQSNHIVKAGFAYGKQRYRCKDCKHHFTVLYKSTKKDESIRKLAIDMYLEGLGFRAIGRVLGIGHSTVYYWVKELGIKHEATYHTNLDHNNEVIDVVELDEIHSYSKFKKTPAGLGLPLTDKQNKF</sequence>
<protein>
    <recommendedName>
        <fullName evidence="3">Transposase</fullName>
    </recommendedName>
</protein>
<dbReference type="AlphaFoldDB" id="A0A1S9ZFD7"/>
<dbReference type="Gene3D" id="1.10.10.60">
    <property type="entry name" value="Homeodomain-like"/>
    <property type="match status" value="1"/>
</dbReference>
<evidence type="ECO:0000313" key="2">
    <source>
        <dbReference type="Proteomes" id="UP000190322"/>
    </source>
</evidence>
<dbReference type="InterPro" id="IPR051354">
    <property type="entry name" value="Transposase_27_IS1"/>
</dbReference>
<comment type="caution">
    <text evidence="1">The sequence shown here is derived from an EMBL/GenBank/DDBJ whole genome shotgun (WGS) entry which is preliminary data.</text>
</comment>
<organism evidence="1 2">
    <name type="scientific">Moraxella canis</name>
    <dbReference type="NCBI Taxonomy" id="90239"/>
    <lineage>
        <taxon>Bacteria</taxon>
        <taxon>Pseudomonadati</taxon>
        <taxon>Pseudomonadota</taxon>
        <taxon>Gammaproteobacteria</taxon>
        <taxon>Moraxellales</taxon>
        <taxon>Moraxellaceae</taxon>
        <taxon>Moraxella</taxon>
    </lineage>
</organism>
<dbReference type="PANTHER" id="PTHR33293:SF2">
    <property type="entry name" value="TRANSPOSASE"/>
    <property type="match status" value="1"/>
</dbReference>
<name>A0A1S9ZFD7_9GAMM</name>
<dbReference type="InterPro" id="IPR009057">
    <property type="entry name" value="Homeodomain-like_sf"/>
</dbReference>
<dbReference type="SUPFAM" id="SSF46689">
    <property type="entry name" value="Homeodomain-like"/>
    <property type="match status" value="1"/>
</dbReference>
<dbReference type="PANTHER" id="PTHR33293">
    <property type="entry name" value="INSERTION ELEMENT IS1 1 PROTEIN INSB-RELATED"/>
    <property type="match status" value="1"/>
</dbReference>
<dbReference type="NCBIfam" id="NF033558">
    <property type="entry name" value="transpos_IS1"/>
    <property type="match status" value="1"/>
</dbReference>
<reference evidence="1 2" key="1">
    <citation type="submission" date="2017-02" db="EMBL/GenBank/DDBJ databases">
        <title>Draft genome sequence of Moraxella canis CCUG 8415A type strain.</title>
        <authorList>
            <person name="Engstrom-Jakobsson H."/>
            <person name="Salva-Serra F."/>
            <person name="Thorell K."/>
            <person name="Gonzales-Siles L."/>
            <person name="Karlsson R."/>
            <person name="Boulund F."/>
            <person name="Engstrand L."/>
            <person name="Moore E."/>
        </authorList>
    </citation>
    <scope>NUCLEOTIDE SEQUENCE [LARGE SCALE GENOMIC DNA]</scope>
    <source>
        <strain evidence="1 2">CCUG 8415A</strain>
    </source>
</reference>
<evidence type="ECO:0000313" key="1">
    <source>
        <dbReference type="EMBL" id="OOR82110.1"/>
    </source>
</evidence>
<evidence type="ECO:0008006" key="3">
    <source>
        <dbReference type="Google" id="ProtNLM"/>
    </source>
</evidence>
<dbReference type="Pfam" id="PF13384">
    <property type="entry name" value="HTH_23"/>
    <property type="match status" value="1"/>
</dbReference>
<accession>A0A1S9ZFD7</accession>
<dbReference type="EMBL" id="MUXT01000016">
    <property type="protein sequence ID" value="OOR82110.1"/>
    <property type="molecule type" value="Genomic_DNA"/>
</dbReference>
<proteinExistence type="predicted"/>
<dbReference type="Proteomes" id="UP000190322">
    <property type="component" value="Unassembled WGS sequence"/>
</dbReference>
<gene>
    <name evidence="1" type="ORF">B0180_09990</name>
</gene>